<dbReference type="InterPro" id="IPR001202">
    <property type="entry name" value="WW_dom"/>
</dbReference>
<dbReference type="Gene3D" id="2.20.70.10">
    <property type="match status" value="1"/>
</dbReference>
<comment type="caution">
    <text evidence="3">The sequence shown here is derived from an EMBL/GenBank/DDBJ whole genome shotgun (WGS) entry which is preliminary data.</text>
</comment>
<dbReference type="OrthoDB" id="195748at2759"/>
<dbReference type="CDD" id="cd00201">
    <property type="entry name" value="WW"/>
    <property type="match status" value="1"/>
</dbReference>
<keyword evidence="4" id="KW-1185">Reference proteome</keyword>
<feature type="compositionally biased region" description="Gly residues" evidence="1">
    <location>
        <begin position="292"/>
        <end position="308"/>
    </location>
</feature>
<accession>A0A9W7B716</accession>
<feature type="compositionally biased region" description="Basic and acidic residues" evidence="1">
    <location>
        <begin position="437"/>
        <end position="446"/>
    </location>
</feature>
<evidence type="ECO:0000313" key="4">
    <source>
        <dbReference type="Proteomes" id="UP001165085"/>
    </source>
</evidence>
<feature type="compositionally biased region" description="Polar residues" evidence="1">
    <location>
        <begin position="13"/>
        <end position="23"/>
    </location>
</feature>
<evidence type="ECO:0000313" key="3">
    <source>
        <dbReference type="EMBL" id="GMH81548.1"/>
    </source>
</evidence>
<dbReference type="SUPFAM" id="SSF51045">
    <property type="entry name" value="WW domain"/>
    <property type="match status" value="2"/>
</dbReference>
<dbReference type="PROSITE" id="PS01159">
    <property type="entry name" value="WW_DOMAIN_1"/>
    <property type="match status" value="3"/>
</dbReference>
<dbReference type="PROSITE" id="PS50020">
    <property type="entry name" value="WW_DOMAIN_2"/>
    <property type="match status" value="2"/>
</dbReference>
<feature type="region of interest" description="Disordered" evidence="1">
    <location>
        <begin position="55"/>
        <end position="76"/>
    </location>
</feature>
<evidence type="ECO:0000259" key="2">
    <source>
        <dbReference type="PROSITE" id="PS50020"/>
    </source>
</evidence>
<feature type="domain" description="WW" evidence="2">
    <location>
        <begin position="211"/>
        <end position="243"/>
    </location>
</feature>
<feature type="domain" description="WW" evidence="2">
    <location>
        <begin position="416"/>
        <end position="443"/>
    </location>
</feature>
<dbReference type="EMBL" id="BRXY01000258">
    <property type="protein sequence ID" value="GMH81548.1"/>
    <property type="molecule type" value="Genomic_DNA"/>
</dbReference>
<name>A0A9W7B716_9STRA</name>
<evidence type="ECO:0000256" key="1">
    <source>
        <dbReference type="SAM" id="MobiDB-lite"/>
    </source>
</evidence>
<feature type="region of interest" description="Disordered" evidence="1">
    <location>
        <begin position="280"/>
        <end position="311"/>
    </location>
</feature>
<feature type="compositionally biased region" description="Acidic residues" evidence="1">
    <location>
        <begin position="281"/>
        <end position="291"/>
    </location>
</feature>
<dbReference type="SMART" id="SM00456">
    <property type="entry name" value="WW"/>
    <property type="match status" value="3"/>
</dbReference>
<proteinExistence type="predicted"/>
<feature type="region of interest" description="Disordered" evidence="1">
    <location>
        <begin position="427"/>
        <end position="446"/>
    </location>
</feature>
<organism evidence="3 4">
    <name type="scientific">Triparma strigata</name>
    <dbReference type="NCBI Taxonomy" id="1606541"/>
    <lineage>
        <taxon>Eukaryota</taxon>
        <taxon>Sar</taxon>
        <taxon>Stramenopiles</taxon>
        <taxon>Ochrophyta</taxon>
        <taxon>Bolidophyceae</taxon>
        <taxon>Parmales</taxon>
        <taxon>Triparmaceae</taxon>
        <taxon>Triparma</taxon>
    </lineage>
</organism>
<feature type="region of interest" description="Disordered" evidence="1">
    <location>
        <begin position="1"/>
        <end position="23"/>
    </location>
</feature>
<gene>
    <name evidence="3" type="ORF">TrST_g5591</name>
</gene>
<dbReference type="InterPro" id="IPR036020">
    <property type="entry name" value="WW_dom_sf"/>
</dbReference>
<protein>
    <recommendedName>
        <fullName evidence="2">WW domain-containing protein</fullName>
    </recommendedName>
</protein>
<reference evidence="4" key="1">
    <citation type="journal article" date="2023" name="Commun. Biol.">
        <title>Genome analysis of Parmales, the sister group of diatoms, reveals the evolutionary specialization of diatoms from phago-mixotrophs to photoautotrophs.</title>
        <authorList>
            <person name="Ban H."/>
            <person name="Sato S."/>
            <person name="Yoshikawa S."/>
            <person name="Yamada K."/>
            <person name="Nakamura Y."/>
            <person name="Ichinomiya M."/>
            <person name="Sato N."/>
            <person name="Blanc-Mathieu R."/>
            <person name="Endo H."/>
            <person name="Kuwata A."/>
            <person name="Ogata H."/>
        </authorList>
    </citation>
    <scope>NUCLEOTIDE SEQUENCE [LARGE SCALE GENOMIC DNA]</scope>
    <source>
        <strain evidence="4">NIES 3701</strain>
    </source>
</reference>
<sequence>MEAAKAFEAKMQALNQPQRQARTASLEVLSKRREQEKIKAQEDKAVADECNAQKAKRDAFKNRHAMFEKKEGPSEEEKIKIEITKASQNRRFEKQMKNAMAAAPPGKKLNPFMMEMNLRNKIGNTTVKTQDEGETYEGAGTQEGGEEEVVEHKDQNAFRMAQELAAMKVMGGGGELAHPEHVTEVVEEEGWGDLVQPVAEGADGGGGLSPNDVPSNWQQVKDPNGDYFWNEVTNDTSYSEPACIVVERTGCAWQIVENENGKYYWNVVTNDTSYTKPADYDGFEEGGDEGGEGGGGEIEEAGGGGGEEVGSMWTEFLNDAGEYRYHKTDDPSVIRNDKPKGTTLIGYPDGKMWQECRDEDDEDKVFYQCTDSDEVRMNLEPGGTTMIVCDTNPVGLVESEEHDGEIDPADIVGGEWAVHQDEEGNDYYYCESTGESTYDKPAELGK</sequence>
<dbReference type="Proteomes" id="UP001165085">
    <property type="component" value="Unassembled WGS sequence"/>
</dbReference>
<dbReference type="AlphaFoldDB" id="A0A9W7B716"/>